<organism evidence="2 3">
    <name type="scientific">Adlercreutzia caecimuris</name>
    <dbReference type="NCBI Taxonomy" id="671266"/>
    <lineage>
        <taxon>Bacteria</taxon>
        <taxon>Bacillati</taxon>
        <taxon>Actinomycetota</taxon>
        <taxon>Coriobacteriia</taxon>
        <taxon>Eggerthellales</taxon>
        <taxon>Eggerthellaceae</taxon>
        <taxon>Adlercreutzia</taxon>
    </lineage>
</organism>
<dbReference type="InterPro" id="IPR005754">
    <property type="entry name" value="Sortase"/>
</dbReference>
<gene>
    <name evidence="2" type="ORF">E5986_03850</name>
</gene>
<comment type="caution">
    <text evidence="2">The sequence shown here is derived from an EMBL/GenBank/DDBJ whole genome shotgun (WGS) entry which is preliminary data.</text>
</comment>
<protein>
    <submittedName>
        <fullName evidence="2">Sortase</fullName>
    </submittedName>
</protein>
<keyword evidence="1" id="KW-0378">Hydrolase</keyword>
<name>A0A4S4G342_9ACTN</name>
<sequence length="282" mass="28055">MTPIMHRDPRRASVIFPRKALTPRGVSAKRMAALAMAGVLVVLLLGPVGFPGAPAAVSAAADQGDAVDAVLPATGNGGSAHVKAASPPRTVTTYAAANARRTPPRAILRGFGQRNGAAASAVPAGKAENAEGTGATGANSFGEAAGSTAAAGTSSAPTAKTPGTLAIGGAVIPYRDVRGGTTPATGAGLWLGSDATDDGSWGYFVGHNPGSFAPVRSLKVGDAVTLTDRTGKQRSYRVRSVLTVSAAATWKTIAPLVTGFGESILLQTCTGDGLTNTIVVAV</sequence>
<proteinExistence type="predicted"/>
<dbReference type="Pfam" id="PF04203">
    <property type="entry name" value="Sortase"/>
    <property type="match status" value="1"/>
</dbReference>
<dbReference type="Proteomes" id="UP000308978">
    <property type="component" value="Unassembled WGS sequence"/>
</dbReference>
<dbReference type="GO" id="GO:0016787">
    <property type="term" value="F:hydrolase activity"/>
    <property type="evidence" value="ECO:0007669"/>
    <property type="project" value="UniProtKB-KW"/>
</dbReference>
<dbReference type="AlphaFoldDB" id="A0A4S4G342"/>
<dbReference type="InterPro" id="IPR023365">
    <property type="entry name" value="Sortase_dom-sf"/>
</dbReference>
<evidence type="ECO:0000256" key="1">
    <source>
        <dbReference type="ARBA" id="ARBA00022801"/>
    </source>
</evidence>
<dbReference type="Gene3D" id="2.40.260.10">
    <property type="entry name" value="Sortase"/>
    <property type="match status" value="1"/>
</dbReference>
<accession>A0A4S4G342</accession>
<dbReference type="EMBL" id="SSTJ01000003">
    <property type="protein sequence ID" value="THG38000.1"/>
    <property type="molecule type" value="Genomic_DNA"/>
</dbReference>
<evidence type="ECO:0000313" key="3">
    <source>
        <dbReference type="Proteomes" id="UP000308978"/>
    </source>
</evidence>
<reference evidence="2 3" key="1">
    <citation type="submission" date="2019-04" db="EMBL/GenBank/DDBJ databases">
        <title>Microbes associate with the intestines of laboratory mice.</title>
        <authorList>
            <person name="Navarre W."/>
            <person name="Wong E."/>
            <person name="Huang K.C."/>
            <person name="Tropini C."/>
            <person name="Ng K."/>
            <person name="Yu B."/>
        </authorList>
    </citation>
    <scope>NUCLEOTIDE SEQUENCE [LARGE SCALE GENOMIC DNA]</scope>
    <source>
        <strain evidence="2 3">NM80_B27</strain>
    </source>
</reference>
<evidence type="ECO:0000313" key="2">
    <source>
        <dbReference type="EMBL" id="THG38000.1"/>
    </source>
</evidence>
<dbReference type="SUPFAM" id="SSF63817">
    <property type="entry name" value="Sortase"/>
    <property type="match status" value="1"/>
</dbReference>